<proteinExistence type="predicted"/>
<organism evidence="1 2">
    <name type="scientific">Hexamita inflata</name>
    <dbReference type="NCBI Taxonomy" id="28002"/>
    <lineage>
        <taxon>Eukaryota</taxon>
        <taxon>Metamonada</taxon>
        <taxon>Diplomonadida</taxon>
        <taxon>Hexamitidae</taxon>
        <taxon>Hexamitinae</taxon>
        <taxon>Hexamita</taxon>
    </lineage>
</organism>
<reference evidence="1 2" key="1">
    <citation type="submission" date="2024-07" db="EMBL/GenBank/DDBJ databases">
        <authorList>
            <person name="Akdeniz Z."/>
        </authorList>
    </citation>
    <scope>NUCLEOTIDE SEQUENCE [LARGE SCALE GENOMIC DNA]</scope>
</reference>
<dbReference type="EMBL" id="CAXDID020000037">
    <property type="protein sequence ID" value="CAL5997663.1"/>
    <property type="molecule type" value="Genomic_DNA"/>
</dbReference>
<keyword evidence="2" id="KW-1185">Reference proteome</keyword>
<evidence type="ECO:0000313" key="1">
    <source>
        <dbReference type="EMBL" id="CAL5997663.1"/>
    </source>
</evidence>
<gene>
    <name evidence="1" type="ORF">HINF_LOCUS15354</name>
</gene>
<dbReference type="Proteomes" id="UP001642409">
    <property type="component" value="Unassembled WGS sequence"/>
</dbReference>
<name>A0ABP1HSG0_9EUKA</name>
<sequence length="410" mass="47585">MPFTILTNDSTLDINWSDDDSATKINIGQLNQEYEMININGSNNNEFVDYQILNRTNSLGIYQCVIDLSQIKGHISHISITECMCLNNFSECSTNYLYIQDAKLKVKQLKQIQIEYLSIIFTEKFQFDLYSCNELTCKLNNLSLIKQKIDLIQLQGSWKEVNFDNCIFSGQVYNNLFQAKEVNLMINEENCRNNLDALENLACDQFYLSQAEHDESYHQIFPNLTMPNENNQKIEISTYFENSTIYLSQISSNWHNLSFFNCKLIGDSSTNISKLKTIFINLRCNKQYGAFDLNPLKGIEAVLDLEFANNQIDLQLLQECKPSKVKLFEYKLDIESLCGTWNILWLQQCNIQQTETSKKIIANQIRLSNITSLDSTLFNYFVTQKFEVTQTQTQTLRSIIKGRLDKCIFE</sequence>
<accession>A0ABP1HSG0</accession>
<evidence type="ECO:0000313" key="2">
    <source>
        <dbReference type="Proteomes" id="UP001642409"/>
    </source>
</evidence>
<protein>
    <submittedName>
        <fullName evidence="1">Hypothetical_protein</fullName>
    </submittedName>
</protein>
<comment type="caution">
    <text evidence="1">The sequence shown here is derived from an EMBL/GenBank/DDBJ whole genome shotgun (WGS) entry which is preliminary data.</text>
</comment>